<dbReference type="EMBL" id="ACZI02000002">
    <property type="protein sequence ID" value="EFV13202.1"/>
    <property type="molecule type" value="Genomic_DNA"/>
</dbReference>
<feature type="domain" description="Globin" evidence="11">
    <location>
        <begin position="27"/>
        <end position="167"/>
    </location>
</feature>
<evidence type="ECO:0000256" key="1">
    <source>
        <dbReference type="ARBA" id="ARBA00006401"/>
    </source>
</evidence>
<dbReference type="InterPro" id="IPR001433">
    <property type="entry name" value="OxRdtase_FAD/NAD-bd"/>
</dbReference>
<dbReference type="GO" id="GO:0005344">
    <property type="term" value="F:oxygen carrier activity"/>
    <property type="evidence" value="ECO:0007669"/>
    <property type="project" value="UniProtKB-KW"/>
</dbReference>
<evidence type="ECO:0000259" key="11">
    <source>
        <dbReference type="PROSITE" id="PS01033"/>
    </source>
</evidence>
<dbReference type="PROSITE" id="PS01033">
    <property type="entry name" value="GLOBIN"/>
    <property type="match status" value="1"/>
</dbReference>
<dbReference type="GO" id="GO:0071949">
    <property type="term" value="F:FAD binding"/>
    <property type="evidence" value="ECO:0007669"/>
    <property type="project" value="TreeGrafter"/>
</dbReference>
<dbReference type="InterPro" id="IPR000971">
    <property type="entry name" value="Globin"/>
</dbReference>
<dbReference type="AlphaFoldDB" id="E5XR09"/>
<comment type="catalytic activity">
    <reaction evidence="8">
        <text>2 nitric oxide + NADH + 2 O2 = 2 nitrate + NAD(+) + H(+)</text>
        <dbReference type="Rhea" id="RHEA:19469"/>
        <dbReference type="ChEBI" id="CHEBI:15378"/>
        <dbReference type="ChEBI" id="CHEBI:15379"/>
        <dbReference type="ChEBI" id="CHEBI:16480"/>
        <dbReference type="ChEBI" id="CHEBI:17632"/>
        <dbReference type="ChEBI" id="CHEBI:57540"/>
        <dbReference type="ChEBI" id="CHEBI:57945"/>
        <dbReference type="EC" id="1.14.12.17"/>
    </reaction>
</comment>
<dbReference type="InterPro" id="IPR009050">
    <property type="entry name" value="Globin-like_sf"/>
</dbReference>
<dbReference type="PROSITE" id="PS51384">
    <property type="entry name" value="FAD_FR"/>
    <property type="match status" value="1"/>
</dbReference>
<dbReference type="GO" id="GO:0020037">
    <property type="term" value="F:heme binding"/>
    <property type="evidence" value="ECO:0007669"/>
    <property type="project" value="InterPro"/>
</dbReference>
<dbReference type="Pfam" id="PF00042">
    <property type="entry name" value="Globin"/>
    <property type="match status" value="1"/>
</dbReference>
<dbReference type="RefSeq" id="WP_007469830.1">
    <property type="nucleotide sequence ID" value="NZ_KI391953.1"/>
</dbReference>
<protein>
    <recommendedName>
        <fullName evidence="2">nitric oxide dioxygenase</fullName>
        <ecNumber evidence="2">1.14.12.17</ecNumber>
    </recommendedName>
</protein>
<keyword evidence="6" id="KW-0408">Iron</keyword>
<evidence type="ECO:0000256" key="9">
    <source>
        <dbReference type="ARBA" id="ARBA00049433"/>
    </source>
</evidence>
<keyword evidence="4 10" id="KW-0561">Oxygen transport</keyword>
<evidence type="ECO:0000256" key="10">
    <source>
        <dbReference type="RuleBase" id="RU000356"/>
    </source>
</evidence>
<keyword evidence="3 10" id="KW-0349">Heme</keyword>
<dbReference type="STRING" id="679197.HMPREF9336_01931"/>
<name>E5XR09_SEGRC</name>
<evidence type="ECO:0000313" key="14">
    <source>
        <dbReference type="Proteomes" id="UP000004816"/>
    </source>
</evidence>
<evidence type="ECO:0000256" key="5">
    <source>
        <dbReference type="ARBA" id="ARBA00022723"/>
    </source>
</evidence>
<organism evidence="13 14">
    <name type="scientific">Segniliparus rugosus (strain ATCC BAA-974 / DSM 45345 / CCUG 50838 / CIP 108380 / JCM 13579 / CDC 945)</name>
    <dbReference type="NCBI Taxonomy" id="679197"/>
    <lineage>
        <taxon>Bacteria</taxon>
        <taxon>Bacillati</taxon>
        <taxon>Actinomycetota</taxon>
        <taxon>Actinomycetes</taxon>
        <taxon>Mycobacteriales</taxon>
        <taxon>Segniliparaceae</taxon>
        <taxon>Segniliparus</taxon>
    </lineage>
</organism>
<dbReference type="GO" id="GO:0046210">
    <property type="term" value="P:nitric oxide catabolic process"/>
    <property type="evidence" value="ECO:0007669"/>
    <property type="project" value="TreeGrafter"/>
</dbReference>
<dbReference type="Gene3D" id="2.40.30.10">
    <property type="entry name" value="Translation factors"/>
    <property type="match status" value="1"/>
</dbReference>
<dbReference type="Pfam" id="PF00175">
    <property type="entry name" value="NAD_binding_1"/>
    <property type="match status" value="1"/>
</dbReference>
<dbReference type="Gene3D" id="1.10.490.10">
    <property type="entry name" value="Globins"/>
    <property type="match status" value="1"/>
</dbReference>
<dbReference type="OrthoDB" id="9801223at2"/>
<dbReference type="Proteomes" id="UP000004816">
    <property type="component" value="Unassembled WGS sequence"/>
</dbReference>
<dbReference type="InterPro" id="IPR017938">
    <property type="entry name" value="Riboflavin_synthase-like_b-brl"/>
</dbReference>
<dbReference type="EC" id="1.14.12.17" evidence="2"/>
<keyword evidence="7" id="KW-0520">NAD</keyword>
<dbReference type="eggNOG" id="COG1018">
    <property type="taxonomic scope" value="Bacteria"/>
</dbReference>
<dbReference type="SUPFAM" id="SSF63380">
    <property type="entry name" value="Riboflavin synthase domain-like"/>
    <property type="match status" value="1"/>
</dbReference>
<proteinExistence type="inferred from homology"/>
<dbReference type="SUPFAM" id="SSF52343">
    <property type="entry name" value="Ferredoxin reductase-like, C-terminal NADP-linked domain"/>
    <property type="match status" value="1"/>
</dbReference>
<gene>
    <name evidence="13" type="ORF">HMPREF9336_01931</name>
</gene>
<dbReference type="GO" id="GO:0019825">
    <property type="term" value="F:oxygen binding"/>
    <property type="evidence" value="ECO:0007669"/>
    <property type="project" value="InterPro"/>
</dbReference>
<keyword evidence="14" id="KW-1185">Reference proteome</keyword>
<evidence type="ECO:0000256" key="4">
    <source>
        <dbReference type="ARBA" id="ARBA00022621"/>
    </source>
</evidence>
<comment type="similarity">
    <text evidence="1">In the C-terminal section; belongs to the flavoprotein pyridine nucleotide cytochrome reductase family.</text>
</comment>
<dbReference type="Gene3D" id="3.40.50.80">
    <property type="entry name" value="Nucleotide-binding domain of ferredoxin-NADP reductase (FNR) module"/>
    <property type="match status" value="1"/>
</dbReference>
<evidence type="ECO:0000256" key="7">
    <source>
        <dbReference type="ARBA" id="ARBA00023027"/>
    </source>
</evidence>
<evidence type="ECO:0000256" key="8">
    <source>
        <dbReference type="ARBA" id="ARBA00048649"/>
    </source>
</evidence>
<feature type="domain" description="FAD-binding FR-type" evidence="12">
    <location>
        <begin position="179"/>
        <end position="288"/>
    </location>
</feature>
<dbReference type="SUPFAM" id="SSF46458">
    <property type="entry name" value="Globin-like"/>
    <property type="match status" value="1"/>
</dbReference>
<dbReference type="InterPro" id="IPR012292">
    <property type="entry name" value="Globin/Proto"/>
</dbReference>
<dbReference type="GO" id="GO:0051537">
    <property type="term" value="F:2 iron, 2 sulfur cluster binding"/>
    <property type="evidence" value="ECO:0007669"/>
    <property type="project" value="UniProtKB-KW"/>
</dbReference>
<dbReference type="PANTHER" id="PTHR43396">
    <property type="entry name" value="FLAVOHEMOPROTEIN"/>
    <property type="match status" value="1"/>
</dbReference>
<dbReference type="eggNOG" id="COG1017">
    <property type="taxonomic scope" value="Bacteria"/>
</dbReference>
<evidence type="ECO:0000259" key="12">
    <source>
        <dbReference type="PROSITE" id="PS51384"/>
    </source>
</evidence>
<comment type="similarity">
    <text evidence="10">Belongs to the globin family.</text>
</comment>
<keyword evidence="5" id="KW-0479">Metal-binding</keyword>
<keyword evidence="10" id="KW-0813">Transport</keyword>
<dbReference type="CDD" id="cd06184">
    <property type="entry name" value="flavohem_like_fad_nad_binding"/>
    <property type="match status" value="1"/>
</dbReference>
<evidence type="ECO:0000313" key="13">
    <source>
        <dbReference type="EMBL" id="EFV13202.1"/>
    </source>
</evidence>
<dbReference type="GO" id="GO:0008941">
    <property type="term" value="F:nitric oxide dioxygenase NAD(P)H activity"/>
    <property type="evidence" value="ECO:0007669"/>
    <property type="project" value="UniProtKB-EC"/>
</dbReference>
<dbReference type="InterPro" id="IPR017927">
    <property type="entry name" value="FAD-bd_FR_type"/>
</dbReference>
<sequence length="424" mass="45800">MSQPEAALSEKTLSEKTLSEKTLSEKALSGAELDVIRQTAPAVGGALDEITPLFYRKLFAAHPELGRDLFNRGNQAQGDQPRALAGSIVAFAGLVLEGGQEGYGSVLDRVASKHASLGVVAEQYPIVYEHLFAAIVDVLGEAITPEVASAWTKLYWLMADELVARERALYDAAHVAPGDVWREARVVSRAFESADVISLELASVSGELPAFLPGQYVSVQVALPDGARQIRQYSLSRGQAPGTWRIGVKRIKGEAGVPDGEVSGFIYEHVFEGDLLRVSIPSGDLVLDESDRPLVLVSAGIGCTPMMGMLHHLAAERSKRPTKVLHADRALSAHAYRAELAELVDRLPDGRLWTWYQSVGRSREGVLSGLMDFEAVDIAPGSIAFVCGPKPFMRYVVAALMDKGIPESDVRYELFGPHASLLDA</sequence>
<dbReference type="CDD" id="cd14782">
    <property type="entry name" value="FHb-globin_2"/>
    <property type="match status" value="1"/>
</dbReference>
<dbReference type="PRINTS" id="PR00410">
    <property type="entry name" value="PHEHYDRXLASE"/>
</dbReference>
<comment type="catalytic activity">
    <reaction evidence="9">
        <text>2 nitric oxide + NADPH + 2 O2 = 2 nitrate + NADP(+) + H(+)</text>
        <dbReference type="Rhea" id="RHEA:19465"/>
        <dbReference type="ChEBI" id="CHEBI:15378"/>
        <dbReference type="ChEBI" id="CHEBI:15379"/>
        <dbReference type="ChEBI" id="CHEBI:16480"/>
        <dbReference type="ChEBI" id="CHEBI:17632"/>
        <dbReference type="ChEBI" id="CHEBI:57783"/>
        <dbReference type="ChEBI" id="CHEBI:58349"/>
        <dbReference type="EC" id="1.14.12.17"/>
    </reaction>
</comment>
<evidence type="ECO:0000256" key="3">
    <source>
        <dbReference type="ARBA" id="ARBA00022617"/>
    </source>
</evidence>
<dbReference type="InterPro" id="IPR039261">
    <property type="entry name" value="FNR_nucleotide-bd"/>
</dbReference>
<dbReference type="PANTHER" id="PTHR43396:SF3">
    <property type="entry name" value="FLAVOHEMOPROTEIN"/>
    <property type="match status" value="1"/>
</dbReference>
<reference evidence="13 14" key="1">
    <citation type="journal article" date="2011" name="Stand. Genomic Sci.">
        <title>High quality draft genome sequence of Segniliparus rugosus CDC 945(T)= (ATCC BAA-974(T)).</title>
        <authorList>
            <person name="Earl A.M."/>
            <person name="Desjardins C.A."/>
            <person name="Fitzgerald M.G."/>
            <person name="Arachchi H.M."/>
            <person name="Zeng Q."/>
            <person name="Mehta T."/>
            <person name="Griggs A."/>
            <person name="Birren B.W."/>
            <person name="Toney N.C."/>
            <person name="Carr J."/>
            <person name="Posey J."/>
            <person name="Butler W.R."/>
        </authorList>
    </citation>
    <scope>NUCLEOTIDE SEQUENCE [LARGE SCALE GENOMIC DNA]</scope>
    <source>
        <strain evidence="14">ATCC BAA-974 / DSM 45345 / CCUG 50838 / CIP 108380 / JCM 13579 / CDC 945</strain>
    </source>
</reference>
<comment type="caution">
    <text evidence="13">The sequence shown here is derived from an EMBL/GenBank/DDBJ whole genome shotgun (WGS) entry which is preliminary data.</text>
</comment>
<dbReference type="GO" id="GO:0046872">
    <property type="term" value="F:metal ion binding"/>
    <property type="evidence" value="ECO:0007669"/>
    <property type="project" value="UniProtKB-KW"/>
</dbReference>
<evidence type="ECO:0000256" key="6">
    <source>
        <dbReference type="ARBA" id="ARBA00023004"/>
    </source>
</evidence>
<dbReference type="GO" id="GO:0071500">
    <property type="term" value="P:cellular response to nitrosative stress"/>
    <property type="evidence" value="ECO:0007669"/>
    <property type="project" value="TreeGrafter"/>
</dbReference>
<accession>E5XR09</accession>
<evidence type="ECO:0000256" key="2">
    <source>
        <dbReference type="ARBA" id="ARBA00012229"/>
    </source>
</evidence>
<dbReference type="HOGENOM" id="CLU_003827_12_0_11"/>